<dbReference type="SUPFAM" id="SSF51206">
    <property type="entry name" value="cAMP-binding domain-like"/>
    <property type="match status" value="2"/>
</dbReference>
<dbReference type="Gene3D" id="1.20.1250.20">
    <property type="entry name" value="MFS general substrate transporter like domains"/>
    <property type="match status" value="1"/>
</dbReference>
<name>A0A6J7GVQ9_9ZZZZ</name>
<accession>A0A6J7GVQ9</accession>
<dbReference type="AlphaFoldDB" id="A0A6J7GVQ9"/>
<dbReference type="PROSITE" id="PS00889">
    <property type="entry name" value="CNMP_BINDING_2"/>
    <property type="match status" value="2"/>
</dbReference>
<dbReference type="PANTHER" id="PTHR23011">
    <property type="entry name" value="CYCLIC NUCLEOTIDE-BINDING DOMAIN CONTAINING PROTEIN"/>
    <property type="match status" value="1"/>
</dbReference>
<evidence type="ECO:0000256" key="1">
    <source>
        <dbReference type="SAM" id="Phobius"/>
    </source>
</evidence>
<organism evidence="3">
    <name type="scientific">freshwater metagenome</name>
    <dbReference type="NCBI Taxonomy" id="449393"/>
    <lineage>
        <taxon>unclassified sequences</taxon>
        <taxon>metagenomes</taxon>
        <taxon>ecological metagenomes</taxon>
    </lineage>
</organism>
<dbReference type="InterPro" id="IPR014710">
    <property type="entry name" value="RmlC-like_jellyroll"/>
</dbReference>
<evidence type="ECO:0000313" key="3">
    <source>
        <dbReference type="EMBL" id="CAB4912587.1"/>
    </source>
</evidence>
<dbReference type="InterPro" id="IPR018488">
    <property type="entry name" value="cNMP-bd_CS"/>
</dbReference>
<keyword evidence="1" id="KW-0812">Transmembrane</keyword>
<evidence type="ECO:0000259" key="2">
    <source>
        <dbReference type="PROSITE" id="PS50042"/>
    </source>
</evidence>
<reference evidence="3" key="1">
    <citation type="submission" date="2020-05" db="EMBL/GenBank/DDBJ databases">
        <authorList>
            <person name="Chiriac C."/>
            <person name="Salcher M."/>
            <person name="Ghai R."/>
            <person name="Kavagutti S V."/>
        </authorList>
    </citation>
    <scope>NUCLEOTIDE SEQUENCE</scope>
</reference>
<feature type="transmembrane region" description="Helical" evidence="1">
    <location>
        <begin position="251"/>
        <end position="274"/>
    </location>
</feature>
<feature type="transmembrane region" description="Helical" evidence="1">
    <location>
        <begin position="148"/>
        <end position="176"/>
    </location>
</feature>
<dbReference type="InterPro" id="IPR000595">
    <property type="entry name" value="cNMP-bd_dom"/>
</dbReference>
<dbReference type="CDD" id="cd00038">
    <property type="entry name" value="CAP_ED"/>
    <property type="match status" value="2"/>
</dbReference>
<dbReference type="PROSITE" id="PS00888">
    <property type="entry name" value="CNMP_BINDING_1"/>
    <property type="match status" value="1"/>
</dbReference>
<keyword evidence="1" id="KW-0472">Membrane</keyword>
<feature type="transmembrane region" description="Helical" evidence="1">
    <location>
        <begin position="356"/>
        <end position="384"/>
    </location>
</feature>
<protein>
    <submittedName>
        <fullName evidence="3">Unannotated protein</fullName>
    </submittedName>
</protein>
<gene>
    <name evidence="3" type="ORF">UFOPK3674_00007</name>
</gene>
<feature type="domain" description="Cyclic nucleotide-binding" evidence="2">
    <location>
        <begin position="411"/>
        <end position="510"/>
    </location>
</feature>
<feature type="transmembrane region" description="Helical" evidence="1">
    <location>
        <begin position="306"/>
        <end position="328"/>
    </location>
</feature>
<dbReference type="Pfam" id="PF07690">
    <property type="entry name" value="MFS_1"/>
    <property type="match status" value="1"/>
</dbReference>
<dbReference type="InterPro" id="IPR036259">
    <property type="entry name" value="MFS_trans_sf"/>
</dbReference>
<sequence length="650" mass="66171">MREPAFLILALEFGLVIGGEWAFNTALAIQAYELGGPLAVGLIGARFVPAALGGLPLGALGDRIPPGWVLCGTAAARCAAVAGATLLVLAGTSFVPLLIVAIVDAVVGTAYRPAQARLVPALAQTPADVAGAAALLSNTKTISQVAGALLAGMLLTTAGVGVVFAAPAVLFLIAAIGNAALAGRLHAHAAIGHDGGDAKIDWLGGARILFHDRLITHVAGLSALRAMGRGLWLALATLAALGFLELGKGGVALMLALSGIGVLVSLPVGALLVARPRLRGPLTAGLALCGIPLVALALAGQPGPAFACVIVWGFGMSFADVILTALQFRVVDAPLLSRTVGAIESMKVGAEGLGALLAPALVALFGLRPAIAIAGAFPAVMVLLEQAALRRIDGVAEGRVDRLLLLRRVPLFGALRVEALERLAAGATPVTYPAGVDLIVEGDRDAKVFYVIEEGTAQVRLSGWPVAELGPGEGFGERALLRDTPRSATVRSLTDITVQEIGRETFLSALIGTDHVAQIDHARAADLGSLVATLRTLPLLQGLDEAALNGVVAAGRLRSVEADEAIVRQGDAGDELFVILSGGVRVDRDGAIVAELFPGEHFGEIALLHEVPRSATVTTTAASLLLAIDRATYRAAAEASGVEVPLVAAG</sequence>
<dbReference type="Gene3D" id="2.60.120.10">
    <property type="entry name" value="Jelly Rolls"/>
    <property type="match status" value="2"/>
</dbReference>
<dbReference type="GO" id="GO:0022857">
    <property type="term" value="F:transmembrane transporter activity"/>
    <property type="evidence" value="ECO:0007669"/>
    <property type="project" value="InterPro"/>
</dbReference>
<feature type="transmembrane region" description="Helical" evidence="1">
    <location>
        <begin position="38"/>
        <end position="60"/>
    </location>
</feature>
<dbReference type="InterPro" id="IPR011701">
    <property type="entry name" value="MFS"/>
</dbReference>
<dbReference type="EMBL" id="CAFBMX010000001">
    <property type="protein sequence ID" value="CAB4912587.1"/>
    <property type="molecule type" value="Genomic_DNA"/>
</dbReference>
<dbReference type="InterPro" id="IPR018490">
    <property type="entry name" value="cNMP-bd_dom_sf"/>
</dbReference>
<keyword evidence="1" id="KW-1133">Transmembrane helix</keyword>
<dbReference type="PANTHER" id="PTHR23011:SF28">
    <property type="entry name" value="CYCLIC NUCLEOTIDE-BINDING DOMAIN CONTAINING PROTEIN"/>
    <property type="match status" value="1"/>
</dbReference>
<dbReference type="SUPFAM" id="SSF103473">
    <property type="entry name" value="MFS general substrate transporter"/>
    <property type="match status" value="1"/>
</dbReference>
<feature type="transmembrane region" description="Helical" evidence="1">
    <location>
        <begin position="280"/>
        <end position="299"/>
    </location>
</feature>
<feature type="domain" description="Cyclic nucleotide-binding" evidence="2">
    <location>
        <begin position="539"/>
        <end position="634"/>
    </location>
</feature>
<feature type="transmembrane region" description="Helical" evidence="1">
    <location>
        <begin position="226"/>
        <end position="244"/>
    </location>
</feature>
<proteinExistence type="predicted"/>
<dbReference type="Pfam" id="PF00027">
    <property type="entry name" value="cNMP_binding"/>
    <property type="match status" value="2"/>
</dbReference>
<dbReference type="SMART" id="SM00100">
    <property type="entry name" value="cNMP"/>
    <property type="match status" value="2"/>
</dbReference>
<dbReference type="PROSITE" id="PS50042">
    <property type="entry name" value="CNMP_BINDING_3"/>
    <property type="match status" value="2"/>
</dbReference>
<dbReference type="PRINTS" id="PR00103">
    <property type="entry name" value="CAMPKINASE"/>
</dbReference>